<proteinExistence type="predicted"/>
<evidence type="ECO:0000313" key="2">
    <source>
        <dbReference type="EMBL" id="CBF89208.1"/>
    </source>
</evidence>
<evidence type="ECO:0000313" key="3">
    <source>
        <dbReference type="Proteomes" id="UP000000560"/>
    </source>
</evidence>
<evidence type="ECO:0000256" key="1">
    <source>
        <dbReference type="SAM" id="MobiDB-lite"/>
    </source>
</evidence>
<feature type="compositionally biased region" description="Acidic residues" evidence="1">
    <location>
        <begin position="637"/>
        <end position="650"/>
    </location>
</feature>
<feature type="compositionally biased region" description="Acidic residues" evidence="1">
    <location>
        <begin position="664"/>
        <end position="673"/>
    </location>
</feature>
<feature type="region of interest" description="Disordered" evidence="1">
    <location>
        <begin position="637"/>
        <end position="688"/>
    </location>
</feature>
<dbReference type="AlphaFoldDB" id="Q5BFV8"/>
<protein>
    <submittedName>
        <fullName evidence="2">Uncharacterized protein</fullName>
    </submittedName>
</protein>
<organism evidence="2 3">
    <name type="scientific">Emericella nidulans (strain FGSC A4 / ATCC 38163 / CBS 112.46 / NRRL 194 / M139)</name>
    <name type="common">Aspergillus nidulans</name>
    <dbReference type="NCBI Taxonomy" id="227321"/>
    <lineage>
        <taxon>Eukaryota</taxon>
        <taxon>Fungi</taxon>
        <taxon>Dikarya</taxon>
        <taxon>Ascomycota</taxon>
        <taxon>Pezizomycotina</taxon>
        <taxon>Eurotiomycetes</taxon>
        <taxon>Eurotiomycetidae</taxon>
        <taxon>Eurotiales</taxon>
        <taxon>Aspergillaceae</taxon>
        <taxon>Aspergillus</taxon>
        <taxon>Aspergillus subgen. Nidulantes</taxon>
    </lineage>
</organism>
<accession>Q5BFV8</accession>
<dbReference type="GeneID" id="2876346"/>
<dbReference type="EMBL" id="BN001308">
    <property type="protein sequence ID" value="CBF89208.1"/>
    <property type="molecule type" value="Genomic_DNA"/>
</dbReference>
<gene>
    <name evidence="2" type="ORF">ANIA_00572</name>
</gene>
<accession>C8VSD7</accession>
<keyword evidence="3" id="KW-1185">Reference proteome</keyword>
<dbReference type="VEuPathDB" id="FungiDB:AN0572"/>
<dbReference type="RefSeq" id="XP_658176.1">
    <property type="nucleotide sequence ID" value="XM_653084.1"/>
</dbReference>
<dbReference type="OMA" id="TELSCPM"/>
<dbReference type="HOGENOM" id="CLU_013726_0_0_1"/>
<reference evidence="3" key="1">
    <citation type="journal article" date="2005" name="Nature">
        <title>Sequencing of Aspergillus nidulans and comparative analysis with A. fumigatus and A. oryzae.</title>
        <authorList>
            <person name="Galagan J.E."/>
            <person name="Calvo S.E."/>
            <person name="Cuomo C."/>
            <person name="Ma L.J."/>
            <person name="Wortman J.R."/>
            <person name="Batzoglou S."/>
            <person name="Lee S.I."/>
            <person name="Basturkmen M."/>
            <person name="Spevak C.C."/>
            <person name="Clutterbuck J."/>
            <person name="Kapitonov V."/>
            <person name="Jurka J."/>
            <person name="Scazzocchio C."/>
            <person name="Farman M."/>
            <person name="Butler J."/>
            <person name="Purcell S."/>
            <person name="Harris S."/>
            <person name="Braus G.H."/>
            <person name="Draht O."/>
            <person name="Busch S."/>
            <person name="D'Enfert C."/>
            <person name="Bouchier C."/>
            <person name="Goldman G.H."/>
            <person name="Bell-Pedersen D."/>
            <person name="Griffiths-Jones S."/>
            <person name="Doonan J.H."/>
            <person name="Yu J."/>
            <person name="Vienken K."/>
            <person name="Pain A."/>
            <person name="Freitag M."/>
            <person name="Selker E.U."/>
            <person name="Archer D.B."/>
            <person name="Penalva M.A."/>
            <person name="Oakley B.R."/>
            <person name="Momany M."/>
            <person name="Tanaka T."/>
            <person name="Kumagai T."/>
            <person name="Asai K."/>
            <person name="Machida M."/>
            <person name="Nierman W.C."/>
            <person name="Denning D.W."/>
            <person name="Caddick M."/>
            <person name="Hynes M."/>
            <person name="Paoletti M."/>
            <person name="Fischer R."/>
            <person name="Miller B."/>
            <person name="Dyer P."/>
            <person name="Sachs M.S."/>
            <person name="Osmani S.A."/>
            <person name="Birren B.W."/>
        </authorList>
    </citation>
    <scope>NUCLEOTIDE SEQUENCE [LARGE SCALE GENOMIC DNA]</scope>
    <source>
        <strain evidence="3">FGSC A4 / ATCC 38163 / CBS 112.46 / NRRL 194 / M139</strain>
    </source>
</reference>
<dbReference type="OrthoDB" id="5371510at2759"/>
<dbReference type="Proteomes" id="UP000000560">
    <property type="component" value="Chromosome VIII"/>
</dbReference>
<reference evidence="3" key="2">
    <citation type="journal article" date="2009" name="Fungal Genet. Biol.">
        <title>The 2008 update of the Aspergillus nidulans genome annotation: a community effort.</title>
        <authorList>
            <person name="Wortman J.R."/>
            <person name="Gilsenan J.M."/>
            <person name="Joardar V."/>
            <person name="Deegan J."/>
            <person name="Clutterbuck J."/>
            <person name="Andersen M.R."/>
            <person name="Archer D."/>
            <person name="Bencina M."/>
            <person name="Braus G."/>
            <person name="Coutinho P."/>
            <person name="von Dohren H."/>
            <person name="Doonan J."/>
            <person name="Driessen A.J."/>
            <person name="Durek P."/>
            <person name="Espeso E."/>
            <person name="Fekete E."/>
            <person name="Flipphi M."/>
            <person name="Estrada C.G."/>
            <person name="Geysens S."/>
            <person name="Goldman G."/>
            <person name="de Groot P.W."/>
            <person name="Hansen K."/>
            <person name="Harris S.D."/>
            <person name="Heinekamp T."/>
            <person name="Helmstaedt K."/>
            <person name="Henrissat B."/>
            <person name="Hofmann G."/>
            <person name="Homan T."/>
            <person name="Horio T."/>
            <person name="Horiuchi H."/>
            <person name="James S."/>
            <person name="Jones M."/>
            <person name="Karaffa L."/>
            <person name="Karanyi Z."/>
            <person name="Kato M."/>
            <person name="Keller N."/>
            <person name="Kelly D.E."/>
            <person name="Kiel J.A."/>
            <person name="Kim J.M."/>
            <person name="van der Klei I.J."/>
            <person name="Klis F.M."/>
            <person name="Kovalchuk A."/>
            <person name="Krasevec N."/>
            <person name="Kubicek C.P."/>
            <person name="Liu B."/>
            <person name="Maccabe A."/>
            <person name="Meyer V."/>
            <person name="Mirabito P."/>
            <person name="Miskei M."/>
            <person name="Mos M."/>
            <person name="Mullins J."/>
            <person name="Nelson D.R."/>
            <person name="Nielsen J."/>
            <person name="Oakley B.R."/>
            <person name="Osmani S.A."/>
            <person name="Pakula T."/>
            <person name="Paszewski A."/>
            <person name="Paulsen I."/>
            <person name="Pilsyk S."/>
            <person name="Pocsi I."/>
            <person name="Punt P.J."/>
            <person name="Ram A.F."/>
            <person name="Ren Q."/>
            <person name="Robellet X."/>
            <person name="Robson G."/>
            <person name="Seiboth B."/>
            <person name="van Solingen P."/>
            <person name="Specht T."/>
            <person name="Sun J."/>
            <person name="Taheri-Talesh N."/>
            <person name="Takeshita N."/>
            <person name="Ussery D."/>
            <person name="vanKuyk P.A."/>
            <person name="Visser H."/>
            <person name="van de Vondervoort P.J."/>
            <person name="de Vries R.P."/>
            <person name="Walton J."/>
            <person name="Xiang X."/>
            <person name="Xiong Y."/>
            <person name="Zeng A.P."/>
            <person name="Brandt B.W."/>
            <person name="Cornell M.J."/>
            <person name="van den Hondel C.A."/>
            <person name="Visser J."/>
            <person name="Oliver S.G."/>
            <person name="Turner G."/>
        </authorList>
    </citation>
    <scope>GENOME REANNOTATION</scope>
    <source>
        <strain evidence="3">FGSC A4 / ATCC 38163 / CBS 112.46 / NRRL 194 / M139</strain>
    </source>
</reference>
<name>Q5BFV8_EMENI</name>
<dbReference type="KEGG" id="ani:ANIA_00572"/>
<dbReference type="InParanoid" id="Q5BFV8"/>
<sequence length="688" mass="76818">MSTSELRELLFFKDADTLAFIDPPSYKPAWSLHPSCAQSIGHRIHSWKLLGSASPFLQAQFEQRTQERNIKRRGGLPDGIKYIIDLTPPSVEDEALLTISELSCPLGIRTWAYSQSRWILPEDLVGGSETQGDIKDQSGRLAEYSPERHRAGIVQVLRVLEGLEPKLDTPCKLWTFFAVAKLYGLASMPEISVRVREWVYEGNNRRLIEIYPEITYRLGKGIQCAHMMRDSYCVLVGEEALRLLRDCSTPAPRKRKTTVHGRPLGSLDDDDEQRVQYAGESLLGYVIEQFVELAGTEMRWLHRSEMFQNVLAYSPRTQYALETKENLISCLKDFVRTSIIVALSQRAKTRLLQNASQRPMSYPATDFLDVFNSLSLTERLMSRTFWTLLSDTRLSERDGSADVAVPWGASLASLGGEFGAFRGQHDAIIRRITKQELYSRVAAFNRLSLNTNLGSQPERHQHRYSRNEYNELTYGPDGHFSVPLFLQQAYYHRRAFIKRIFLQARDEMNYVIADTITSLTEQQYQFLPLWADGCDDGTGGVYANQVPLAEVDGFSAPGPSIHTGSAAPSATPSATPSVASFLESTVHGASHQATEGICSEVLSVSSELSLGTDGASIAGSPDIQAVDHELSFTLETSADDVDDDPFDTDTSDNTVVLDHGDLSELSEFEELDMQDGPAPNLPIRQKKA</sequence>
<dbReference type="eggNOG" id="ENOG502S984">
    <property type="taxonomic scope" value="Eukaryota"/>
</dbReference>